<dbReference type="Proteomes" id="UP000272528">
    <property type="component" value="Chromosome"/>
</dbReference>
<keyword evidence="2" id="KW-1185">Reference proteome</keyword>
<sequence length="78" mass="8530">MDAAKQTVNGAYKLPTTDPGFTQIKQTENGTVSIMISKLNLPGYEEQMRKQGIELVSGLVEYSDSGNGCSKLCEFHET</sequence>
<dbReference type="AlphaFoldDB" id="A0A3Q8XAM9"/>
<evidence type="ECO:0000313" key="2">
    <source>
        <dbReference type="Proteomes" id="UP000272528"/>
    </source>
</evidence>
<accession>A0A3Q8XAM9</accession>
<gene>
    <name evidence="1" type="ORF">EJC50_25535</name>
</gene>
<dbReference type="RefSeq" id="WP_126018610.1">
    <property type="nucleotide sequence ID" value="NZ_CP034437.1"/>
</dbReference>
<protein>
    <submittedName>
        <fullName evidence="1">Uncharacterized protein</fullName>
    </submittedName>
</protein>
<dbReference type="KEGG" id="palb:EJC50_25535"/>
<reference evidence="2" key="1">
    <citation type="submission" date="2018-12" db="EMBL/GenBank/DDBJ databases">
        <title>Genome sequence of Peanibacillus sp.</title>
        <authorList>
            <person name="Subramani G."/>
            <person name="Srinivasan S."/>
            <person name="Kim M.K."/>
        </authorList>
    </citation>
    <scope>NUCLEOTIDE SEQUENCE [LARGE SCALE GENOMIC DNA]</scope>
    <source>
        <strain evidence="2">18JY67-1</strain>
    </source>
</reference>
<organism evidence="1 2">
    <name type="scientific">Paenibacillus albus</name>
    <dbReference type="NCBI Taxonomy" id="2495582"/>
    <lineage>
        <taxon>Bacteria</taxon>
        <taxon>Bacillati</taxon>
        <taxon>Bacillota</taxon>
        <taxon>Bacilli</taxon>
        <taxon>Bacillales</taxon>
        <taxon>Paenibacillaceae</taxon>
        <taxon>Paenibacillus</taxon>
    </lineage>
</organism>
<proteinExistence type="predicted"/>
<evidence type="ECO:0000313" key="1">
    <source>
        <dbReference type="EMBL" id="AZN42677.1"/>
    </source>
</evidence>
<dbReference type="EMBL" id="CP034437">
    <property type="protein sequence ID" value="AZN42677.1"/>
    <property type="molecule type" value="Genomic_DNA"/>
</dbReference>
<name>A0A3Q8XAM9_9BACL</name>